<evidence type="ECO:0000259" key="1">
    <source>
        <dbReference type="Pfam" id="PF18602"/>
    </source>
</evidence>
<evidence type="ECO:0000313" key="3">
    <source>
        <dbReference type="Proteomes" id="UP001216510"/>
    </source>
</evidence>
<sequence>MNVFYAFIASAGLLLPHTGVHAEPRAVPRMTGQEFVDRYFNSVQVSSVEPTAKALLERELALGYLAGIADAAQGRAWCDKGLVKTIEIDAAIAHSLRRLPAASLLGSAAPLIVDVLTKRYPCK</sequence>
<dbReference type="Proteomes" id="UP001216510">
    <property type="component" value="Chromosome"/>
</dbReference>
<name>A0ABY8BC75_9BURK</name>
<proteinExistence type="predicted"/>
<dbReference type="Pfam" id="PF18602">
    <property type="entry name" value="Rap1a"/>
    <property type="match status" value="1"/>
</dbReference>
<protein>
    <submittedName>
        <fullName evidence="2">Rap1a/Tai family immunity protein</fullName>
    </submittedName>
</protein>
<dbReference type="Gene3D" id="1.10.890.40">
    <property type="match status" value="1"/>
</dbReference>
<keyword evidence="3" id="KW-1185">Reference proteome</keyword>
<accession>A0ABY8BC75</accession>
<dbReference type="RefSeq" id="WP_277416210.1">
    <property type="nucleotide sequence ID" value="NZ_CP119083.1"/>
</dbReference>
<gene>
    <name evidence="2" type="ORF">PX653_01585</name>
</gene>
<dbReference type="InterPro" id="IPR041238">
    <property type="entry name" value="Rap1a"/>
</dbReference>
<reference evidence="2 3" key="1">
    <citation type="submission" date="2023-02" db="EMBL/GenBank/DDBJ databases">
        <title>Gemone sequence of Telluria chitinolytica ACM 3522T.</title>
        <authorList>
            <person name="Frediansyah A."/>
            <person name="Miess H."/>
            <person name="Gross H."/>
        </authorList>
    </citation>
    <scope>NUCLEOTIDE SEQUENCE [LARGE SCALE GENOMIC DNA]</scope>
    <source>
        <strain evidence="2 3">ACM 3522</strain>
    </source>
</reference>
<dbReference type="EMBL" id="CP119083">
    <property type="protein sequence ID" value="WEF33510.1"/>
    <property type="molecule type" value="Genomic_DNA"/>
</dbReference>
<feature type="domain" description="Rap1a immunity protein" evidence="1">
    <location>
        <begin position="50"/>
        <end position="122"/>
    </location>
</feature>
<organism evidence="2 3">
    <name type="scientific">Pseudoduganella chitinolytica</name>
    <dbReference type="NCBI Taxonomy" id="34070"/>
    <lineage>
        <taxon>Bacteria</taxon>
        <taxon>Pseudomonadati</taxon>
        <taxon>Pseudomonadota</taxon>
        <taxon>Betaproteobacteria</taxon>
        <taxon>Burkholderiales</taxon>
        <taxon>Oxalobacteraceae</taxon>
        <taxon>Telluria group</taxon>
        <taxon>Pseudoduganella</taxon>
    </lineage>
</organism>
<evidence type="ECO:0000313" key="2">
    <source>
        <dbReference type="EMBL" id="WEF33510.1"/>
    </source>
</evidence>